<dbReference type="KEGG" id="bhu:bhn_I1975"/>
<dbReference type="EMBL" id="CP017831">
    <property type="protein sequence ID" value="AOZ97008.1"/>
    <property type="molecule type" value="Genomic_DNA"/>
</dbReference>
<dbReference type="OrthoDB" id="1820112at2"/>
<dbReference type="AlphaFoldDB" id="A0A1D9P336"/>
<gene>
    <name evidence="1" type="ORF">bhn_I1975</name>
</gene>
<reference evidence="2" key="1">
    <citation type="submission" date="2016-10" db="EMBL/GenBank/DDBJ databases">
        <title>The complete genome sequence of the rumen bacterium Butyrivibrio hungatei MB2003.</title>
        <authorList>
            <person name="Palevich N."/>
            <person name="Kelly W.J."/>
            <person name="Leahy S.C."/>
            <person name="Altermann E."/>
            <person name="Rakonjac J."/>
            <person name="Attwood G.T."/>
        </authorList>
    </citation>
    <scope>NUCLEOTIDE SEQUENCE [LARGE SCALE GENOMIC DNA]</scope>
    <source>
        <strain evidence="2">MB2003</strain>
    </source>
</reference>
<organism evidence="1 2">
    <name type="scientific">Butyrivibrio hungatei</name>
    <dbReference type="NCBI Taxonomy" id="185008"/>
    <lineage>
        <taxon>Bacteria</taxon>
        <taxon>Bacillati</taxon>
        <taxon>Bacillota</taxon>
        <taxon>Clostridia</taxon>
        <taxon>Lachnospirales</taxon>
        <taxon>Lachnospiraceae</taxon>
        <taxon>Butyrivibrio</taxon>
    </lineage>
</organism>
<dbReference type="Proteomes" id="UP000179284">
    <property type="component" value="Chromosome I"/>
</dbReference>
<dbReference type="SUPFAM" id="SSF159245">
    <property type="entry name" value="AttH-like"/>
    <property type="match status" value="1"/>
</dbReference>
<evidence type="ECO:0008006" key="3">
    <source>
        <dbReference type="Google" id="ProtNLM"/>
    </source>
</evidence>
<accession>A0A1D9P336</accession>
<keyword evidence="2" id="KW-1185">Reference proteome</keyword>
<proteinExistence type="predicted"/>
<protein>
    <recommendedName>
        <fullName evidence="3">Tocopherol cyclase</fullName>
    </recommendedName>
</protein>
<sequence>MFNKSDITRNQCQLFGGQARQGYDWWWHSFTAHNAETGEEKPFFIEFFLCNPKLGGDKPVFGQLPENKEKKIKPSYLMIKAGCWGEDARQIHNFYGWNEIEVNMGVPYSIKVGDNFITENKTCGKVMLSEEDAQKHPEYMSGAGEISWNLKISKKTAFNVGYGAGKLFRKLQAFEMFWHAEGMKTEYEGEIFLDGQKYLVKPETSYGYADKNWGKDFTSPWVWLSSCNLTSRVLGRQLHDSVFDIGGGRPKVGPIALNRKLLSAFWYEGKPYEFNFSKFWTFTRTKFECSETDVAIIWHVEQKTWTNRMVTDITCQKKDMLLVNYEAPNGKKLHNRLWNGGNGKGTVKLYHRGKLIDEITCENVGCEFGEYC</sequence>
<dbReference type="RefSeq" id="WP_071176655.1">
    <property type="nucleotide sequence ID" value="NZ_CP017831.1"/>
</dbReference>
<name>A0A1D9P336_9FIRM</name>
<evidence type="ECO:0000313" key="2">
    <source>
        <dbReference type="Proteomes" id="UP000179284"/>
    </source>
</evidence>
<evidence type="ECO:0000313" key="1">
    <source>
        <dbReference type="EMBL" id="AOZ97008.1"/>
    </source>
</evidence>